<gene>
    <name evidence="1" type="ORF">NC653_011327</name>
</gene>
<dbReference type="Proteomes" id="UP001164929">
    <property type="component" value="Chromosome 4"/>
</dbReference>
<evidence type="ECO:0000313" key="2">
    <source>
        <dbReference type="Proteomes" id="UP001164929"/>
    </source>
</evidence>
<name>A0AAD6R212_9ROSI</name>
<accession>A0AAD6R212</accession>
<protein>
    <submittedName>
        <fullName evidence="1">Uncharacterized protein</fullName>
    </submittedName>
</protein>
<keyword evidence="2" id="KW-1185">Reference proteome</keyword>
<sequence length="40" mass="4764">MMMTILIFCYCSQMASDIWMHLSAFHGLIRCCYNISRRES</sequence>
<proteinExistence type="predicted"/>
<comment type="caution">
    <text evidence="1">The sequence shown here is derived from an EMBL/GenBank/DDBJ whole genome shotgun (WGS) entry which is preliminary data.</text>
</comment>
<organism evidence="1 2">
    <name type="scientific">Populus alba x Populus x berolinensis</name>
    <dbReference type="NCBI Taxonomy" id="444605"/>
    <lineage>
        <taxon>Eukaryota</taxon>
        <taxon>Viridiplantae</taxon>
        <taxon>Streptophyta</taxon>
        <taxon>Embryophyta</taxon>
        <taxon>Tracheophyta</taxon>
        <taxon>Spermatophyta</taxon>
        <taxon>Magnoliopsida</taxon>
        <taxon>eudicotyledons</taxon>
        <taxon>Gunneridae</taxon>
        <taxon>Pentapetalae</taxon>
        <taxon>rosids</taxon>
        <taxon>fabids</taxon>
        <taxon>Malpighiales</taxon>
        <taxon>Salicaceae</taxon>
        <taxon>Saliceae</taxon>
        <taxon>Populus</taxon>
    </lineage>
</organism>
<dbReference type="EMBL" id="JAQIZT010000004">
    <property type="protein sequence ID" value="KAJ7000839.1"/>
    <property type="molecule type" value="Genomic_DNA"/>
</dbReference>
<reference evidence="1 2" key="1">
    <citation type="journal article" date="2023" name="Mol. Ecol. Resour.">
        <title>Chromosome-level genome assembly of a triploid poplar Populus alba 'Berolinensis'.</title>
        <authorList>
            <person name="Chen S."/>
            <person name="Yu Y."/>
            <person name="Wang X."/>
            <person name="Wang S."/>
            <person name="Zhang T."/>
            <person name="Zhou Y."/>
            <person name="He R."/>
            <person name="Meng N."/>
            <person name="Wang Y."/>
            <person name="Liu W."/>
            <person name="Liu Z."/>
            <person name="Liu J."/>
            <person name="Guo Q."/>
            <person name="Huang H."/>
            <person name="Sederoff R.R."/>
            <person name="Wang G."/>
            <person name="Qu G."/>
            <person name="Chen S."/>
        </authorList>
    </citation>
    <scope>NUCLEOTIDE SEQUENCE [LARGE SCALE GENOMIC DNA]</scope>
    <source>
        <strain evidence="1">SC-2020</strain>
    </source>
</reference>
<evidence type="ECO:0000313" key="1">
    <source>
        <dbReference type="EMBL" id="KAJ7000839.1"/>
    </source>
</evidence>
<dbReference type="AlphaFoldDB" id="A0AAD6R212"/>